<comment type="caution">
    <text evidence="1">The sequence shown here is derived from an EMBL/GenBank/DDBJ whole genome shotgun (WGS) entry which is preliminary data.</text>
</comment>
<reference evidence="1 2" key="1">
    <citation type="submission" date="2023-08" db="EMBL/GenBank/DDBJ databases">
        <title>Draft genome sequence of Algoriphagus taiwanensis.</title>
        <authorList>
            <person name="Takatani N."/>
            <person name="Hosokawa M."/>
            <person name="Sawabe T."/>
        </authorList>
    </citation>
    <scope>NUCLEOTIDE SEQUENCE [LARGE SCALE GENOMIC DNA]</scope>
    <source>
        <strain evidence="1 2">JCM 19755</strain>
    </source>
</reference>
<dbReference type="Proteomes" id="UP001307705">
    <property type="component" value="Unassembled WGS sequence"/>
</dbReference>
<dbReference type="EMBL" id="BTPE01000001">
    <property type="protein sequence ID" value="GMQ32024.1"/>
    <property type="molecule type" value="Genomic_DNA"/>
</dbReference>
<gene>
    <name evidence="1" type="ORF">Ataiwa_02960</name>
</gene>
<dbReference type="Pfam" id="PF03683">
    <property type="entry name" value="UPF0175"/>
    <property type="match status" value="1"/>
</dbReference>
<evidence type="ECO:0000313" key="1">
    <source>
        <dbReference type="EMBL" id="GMQ32024.1"/>
    </source>
</evidence>
<keyword evidence="2" id="KW-1185">Reference proteome</keyword>
<dbReference type="InterPro" id="IPR005368">
    <property type="entry name" value="UPF0175"/>
</dbReference>
<dbReference type="RefSeq" id="WP_338226870.1">
    <property type="nucleotide sequence ID" value="NZ_BTPE01000001.1"/>
</dbReference>
<evidence type="ECO:0000313" key="2">
    <source>
        <dbReference type="Proteomes" id="UP001307705"/>
    </source>
</evidence>
<sequence>MKTITVKVPESADEKEVKMQIAGVLFERGILSSGQAAELVGISKREFIESAGEYGVSVFGETAEDLKKLLHEKSGNF</sequence>
<accession>A0ABQ6PVR0</accession>
<protein>
    <submittedName>
        <fullName evidence="1">Uncharacterized protein</fullName>
    </submittedName>
</protein>
<proteinExistence type="predicted"/>
<name>A0ABQ6PVR0_9BACT</name>
<organism evidence="1 2">
    <name type="scientific">Algoriphagus taiwanensis</name>
    <dbReference type="NCBI Taxonomy" id="1445656"/>
    <lineage>
        <taxon>Bacteria</taxon>
        <taxon>Pseudomonadati</taxon>
        <taxon>Bacteroidota</taxon>
        <taxon>Cytophagia</taxon>
        <taxon>Cytophagales</taxon>
        <taxon>Cyclobacteriaceae</taxon>
        <taxon>Algoriphagus</taxon>
    </lineage>
</organism>